<evidence type="ECO:0000259" key="2">
    <source>
        <dbReference type="Pfam" id="PF14244"/>
    </source>
</evidence>
<keyword evidence="1" id="KW-0560">Oxidoreductase</keyword>
<dbReference type="GO" id="GO:0016616">
    <property type="term" value="F:oxidoreductase activity, acting on the CH-OH group of donors, NAD or NADP as acceptor"/>
    <property type="evidence" value="ECO:0007669"/>
    <property type="project" value="TreeGrafter"/>
</dbReference>
<comment type="caution">
    <text evidence="4">The sequence shown here is derived from an EMBL/GenBank/DDBJ whole genome shotgun (WGS) entry which is preliminary data.</text>
</comment>
<dbReference type="InterPro" id="IPR016040">
    <property type="entry name" value="NAD(P)-bd_dom"/>
</dbReference>
<name>A0A7J7NVS0_9MAGN</name>
<dbReference type="InterPro" id="IPR036291">
    <property type="entry name" value="NAD(P)-bd_dom_sf"/>
</dbReference>
<dbReference type="EMBL" id="JACGCM010000510">
    <property type="protein sequence ID" value="KAF6171287.1"/>
    <property type="molecule type" value="Genomic_DNA"/>
</dbReference>
<reference evidence="4 5" key="1">
    <citation type="journal article" date="2020" name="IScience">
        <title>Genome Sequencing of the Endangered Kingdonia uniflora (Circaeasteraceae, Ranunculales) Reveals Potential Mechanisms of Evolutionary Specialization.</title>
        <authorList>
            <person name="Sun Y."/>
            <person name="Deng T."/>
            <person name="Zhang A."/>
            <person name="Moore M.J."/>
            <person name="Landis J.B."/>
            <person name="Lin N."/>
            <person name="Zhang H."/>
            <person name="Zhang X."/>
            <person name="Huang J."/>
            <person name="Zhang X."/>
            <person name="Sun H."/>
            <person name="Wang H."/>
        </authorList>
    </citation>
    <scope>NUCLEOTIDE SEQUENCE [LARGE SCALE GENOMIC DNA]</scope>
    <source>
        <strain evidence="4">TB1705</strain>
        <tissue evidence="4">Leaf</tissue>
    </source>
</reference>
<protein>
    <submittedName>
        <fullName evidence="4">Uncharacterized protein</fullName>
    </submittedName>
</protein>
<accession>A0A7J7NVS0</accession>
<feature type="domain" description="NAD(P)-binding" evidence="3">
    <location>
        <begin position="143"/>
        <end position="214"/>
    </location>
</feature>
<organism evidence="4 5">
    <name type="scientific">Kingdonia uniflora</name>
    <dbReference type="NCBI Taxonomy" id="39325"/>
    <lineage>
        <taxon>Eukaryota</taxon>
        <taxon>Viridiplantae</taxon>
        <taxon>Streptophyta</taxon>
        <taxon>Embryophyta</taxon>
        <taxon>Tracheophyta</taxon>
        <taxon>Spermatophyta</taxon>
        <taxon>Magnoliopsida</taxon>
        <taxon>Ranunculales</taxon>
        <taxon>Circaeasteraceae</taxon>
        <taxon>Kingdonia</taxon>
    </lineage>
</organism>
<dbReference type="PANTHER" id="PTHR10366">
    <property type="entry name" value="NAD DEPENDENT EPIMERASE/DEHYDRATASE"/>
    <property type="match status" value="1"/>
</dbReference>
<evidence type="ECO:0000313" key="4">
    <source>
        <dbReference type="EMBL" id="KAF6171287.1"/>
    </source>
</evidence>
<dbReference type="FunFam" id="3.40.50.720:FF:001049">
    <property type="entry name" value="NAD(P)-binding Rossmann-fold superfamily protein"/>
    <property type="match status" value="1"/>
</dbReference>
<evidence type="ECO:0000259" key="3">
    <source>
        <dbReference type="Pfam" id="PF16363"/>
    </source>
</evidence>
<dbReference type="AlphaFoldDB" id="A0A7J7NVS0"/>
<dbReference type="PANTHER" id="PTHR10366:SF852">
    <property type="entry name" value="CINNAMOYL-COA REDUCTASE CAD2"/>
    <property type="match status" value="1"/>
</dbReference>
<proteinExistence type="predicted"/>
<dbReference type="InterPro" id="IPR029472">
    <property type="entry name" value="Copia-like_N"/>
</dbReference>
<evidence type="ECO:0000256" key="1">
    <source>
        <dbReference type="ARBA" id="ARBA00023002"/>
    </source>
</evidence>
<gene>
    <name evidence="4" type="ORF">GIB67_036955</name>
</gene>
<evidence type="ECO:0000313" key="5">
    <source>
        <dbReference type="Proteomes" id="UP000541444"/>
    </source>
</evidence>
<dbReference type="Pfam" id="PF14244">
    <property type="entry name" value="Retrotran_gag_3"/>
    <property type="match status" value="1"/>
</dbReference>
<sequence length="390" mass="43577">MASYSRSCPYFHTDNITSLVSVKLDKDNYLLWRSQFEPVLNTTGLYGYVDGSIPCPPQHNTNRHGTKDVNEEYVSWRKQDQLIVSMIKVTVCEKVLSEIVGFTSSHAVWKYLKSQNASPSKSCKMQDKMSSDCHTVPGSTVCVTGAGGFVGSWVVKCLLERGYTVKGTVRNPDDPKNSHLKALYGAKERLALYKADILDYKSLLDAFHGCRGVFHTASPVTNDPNWYCVGKVLAEQMALEVSKERKVDLVVVVPAMVMGQLLQSTINFSTMHILNHLNGSSKTYNNAVNGYVHAEDVALAHALVYESPSASGRYLCLESTHHREEVLKILAKLFPTCVDEVSPKLKPYKFTNQRLKDLGLEFKQVEKGFIDIVKSLQEKGHLPILPRSKL</sequence>
<dbReference type="Proteomes" id="UP000541444">
    <property type="component" value="Unassembled WGS sequence"/>
</dbReference>
<dbReference type="Pfam" id="PF16363">
    <property type="entry name" value="GDP_Man_Dehyd"/>
    <property type="match status" value="1"/>
</dbReference>
<dbReference type="SUPFAM" id="SSF51735">
    <property type="entry name" value="NAD(P)-binding Rossmann-fold domains"/>
    <property type="match status" value="1"/>
</dbReference>
<dbReference type="InterPro" id="IPR050425">
    <property type="entry name" value="NAD(P)_dehydrat-like"/>
</dbReference>
<feature type="domain" description="Retrotransposon Copia-like N-terminal" evidence="2">
    <location>
        <begin position="17"/>
        <end position="56"/>
    </location>
</feature>
<dbReference type="Gene3D" id="3.40.50.720">
    <property type="entry name" value="NAD(P)-binding Rossmann-like Domain"/>
    <property type="match status" value="2"/>
</dbReference>
<dbReference type="OrthoDB" id="2735536at2759"/>
<keyword evidence="5" id="KW-1185">Reference proteome</keyword>